<feature type="transmembrane region" description="Helical" evidence="1">
    <location>
        <begin position="52"/>
        <end position="73"/>
    </location>
</feature>
<evidence type="ECO:0000313" key="2">
    <source>
        <dbReference type="EMBL" id="CAA9231366.1"/>
    </source>
</evidence>
<protein>
    <submittedName>
        <fullName evidence="2">Uncharacterized protein</fullName>
    </submittedName>
</protein>
<dbReference type="EMBL" id="CADCTO010000133">
    <property type="protein sequence ID" value="CAA9231366.1"/>
    <property type="molecule type" value="Genomic_DNA"/>
</dbReference>
<gene>
    <name evidence="2" type="ORF">AVDCRST_MAG63-1118</name>
</gene>
<keyword evidence="1" id="KW-0472">Membrane</keyword>
<keyword evidence="1" id="KW-1133">Transmembrane helix</keyword>
<feature type="transmembrane region" description="Helical" evidence="1">
    <location>
        <begin position="21"/>
        <end position="37"/>
    </location>
</feature>
<reference evidence="2" key="1">
    <citation type="submission" date="2020-02" db="EMBL/GenBank/DDBJ databases">
        <authorList>
            <person name="Meier V. D."/>
        </authorList>
    </citation>
    <scope>NUCLEOTIDE SEQUENCE</scope>
    <source>
        <strain evidence="2">AVDCRST_MAG63</strain>
    </source>
</reference>
<sequence>MTPSHLRSSTGRSVPTRSVSYALGSICISAVLLWQPAHRESLDPGAFVLREWPVPIGLMGGVSGCIAAVAFFARSVRARPAPLSPPAAFRPVSTFPVERKES</sequence>
<dbReference type="AlphaFoldDB" id="A0A6J4HRD6"/>
<evidence type="ECO:0000256" key="1">
    <source>
        <dbReference type="SAM" id="Phobius"/>
    </source>
</evidence>
<accession>A0A6J4HRD6</accession>
<name>A0A6J4HRD6_9BACT</name>
<keyword evidence="1" id="KW-0812">Transmembrane</keyword>
<proteinExistence type="predicted"/>
<organism evidence="2">
    <name type="scientific">uncultured Armatimonadetes bacterium</name>
    <dbReference type="NCBI Taxonomy" id="157466"/>
    <lineage>
        <taxon>Bacteria</taxon>
        <taxon>Bacillati</taxon>
        <taxon>Armatimonadota</taxon>
        <taxon>environmental samples</taxon>
    </lineage>
</organism>